<evidence type="ECO:0000256" key="1">
    <source>
        <dbReference type="ARBA" id="ARBA00008165"/>
    </source>
</evidence>
<evidence type="ECO:0000313" key="11">
    <source>
        <dbReference type="Proteomes" id="UP000237351"/>
    </source>
</evidence>
<dbReference type="PROSITE" id="PS51464">
    <property type="entry name" value="SIS"/>
    <property type="match status" value="1"/>
</dbReference>
<dbReference type="Gene3D" id="3.10.580.10">
    <property type="entry name" value="CBS-domain"/>
    <property type="match status" value="1"/>
</dbReference>
<evidence type="ECO:0000256" key="5">
    <source>
        <dbReference type="PIRSR" id="PIRSR004692-2"/>
    </source>
</evidence>
<dbReference type="FunFam" id="3.40.50.10490:FF:000011">
    <property type="entry name" value="Arabinose 5-phosphate isomerase"/>
    <property type="match status" value="1"/>
</dbReference>
<dbReference type="PANTHER" id="PTHR42745:SF1">
    <property type="entry name" value="ARABINOSE 5-PHOSPHATE ISOMERASE KDSD"/>
    <property type="match status" value="1"/>
</dbReference>
<name>A0A1W6N485_9PROT</name>
<dbReference type="SMART" id="SM00116">
    <property type="entry name" value="CBS"/>
    <property type="match status" value="2"/>
</dbReference>
<feature type="site" description="Catalytically relevant" evidence="6">
    <location>
        <position position="112"/>
    </location>
</feature>
<dbReference type="GO" id="GO:0097367">
    <property type="term" value="F:carbohydrate derivative binding"/>
    <property type="evidence" value="ECO:0007669"/>
    <property type="project" value="InterPro"/>
</dbReference>
<dbReference type="InterPro" id="IPR035474">
    <property type="entry name" value="SIS_Kpsf"/>
</dbReference>
<feature type="domain" description="SIS" evidence="9">
    <location>
        <begin position="42"/>
        <end position="185"/>
    </location>
</feature>
<feature type="binding site" evidence="5">
    <location>
        <position position="83"/>
    </location>
    <ligand>
        <name>Zn(2+)</name>
        <dbReference type="ChEBI" id="CHEBI:29105"/>
    </ligand>
</feature>
<feature type="site" description="Catalytically relevant" evidence="6">
    <location>
        <position position="60"/>
    </location>
</feature>
<accession>A0A1W6N485</accession>
<dbReference type="PROSITE" id="PS51371">
    <property type="entry name" value="CBS"/>
    <property type="match status" value="2"/>
</dbReference>
<dbReference type="CDD" id="cd05014">
    <property type="entry name" value="SIS_Kpsf"/>
    <property type="match status" value="1"/>
</dbReference>
<dbReference type="InterPro" id="IPR046348">
    <property type="entry name" value="SIS_dom_sf"/>
</dbReference>
<dbReference type="Pfam" id="PF00571">
    <property type="entry name" value="CBS"/>
    <property type="match status" value="2"/>
</dbReference>
<dbReference type="PIRSF" id="PIRSF004692">
    <property type="entry name" value="KdsD_KpsF"/>
    <property type="match status" value="1"/>
</dbReference>
<keyword evidence="2" id="KW-0677">Repeat</keyword>
<dbReference type="InterPro" id="IPR001347">
    <property type="entry name" value="SIS_dom"/>
</dbReference>
<keyword evidence="5" id="KW-0862">Zinc</keyword>
<proteinExistence type="inferred from homology"/>
<dbReference type="EMBL" id="CP008743">
    <property type="protein sequence ID" value="ARN84599.1"/>
    <property type="molecule type" value="Genomic_DNA"/>
</dbReference>
<dbReference type="InterPro" id="IPR050986">
    <property type="entry name" value="GutQ/KpsF_isomerases"/>
</dbReference>
<dbReference type="Proteomes" id="UP000237351">
    <property type="component" value="Chromosome"/>
</dbReference>
<evidence type="ECO:0000256" key="4">
    <source>
        <dbReference type="PIRNR" id="PIRNR004692"/>
    </source>
</evidence>
<feature type="domain" description="CBS" evidence="8">
    <location>
        <begin position="276"/>
        <end position="330"/>
    </location>
</feature>
<evidence type="ECO:0000256" key="2">
    <source>
        <dbReference type="ARBA" id="ARBA00022737"/>
    </source>
</evidence>
<feature type="domain" description="CBS" evidence="8">
    <location>
        <begin position="210"/>
        <end position="270"/>
    </location>
</feature>
<dbReference type="GO" id="GO:0005975">
    <property type="term" value="P:carbohydrate metabolic process"/>
    <property type="evidence" value="ECO:0007669"/>
    <property type="project" value="InterPro"/>
</dbReference>
<dbReference type="Gene3D" id="3.40.50.10490">
    <property type="entry name" value="Glucose-6-phosphate isomerase like protein, domain 1"/>
    <property type="match status" value="1"/>
</dbReference>
<dbReference type="SUPFAM" id="SSF53697">
    <property type="entry name" value="SIS domain"/>
    <property type="match status" value="1"/>
</dbReference>
<dbReference type="RefSeq" id="WP_085784043.1">
    <property type="nucleotide sequence ID" value="NZ_CP008743.1"/>
</dbReference>
<keyword evidence="5" id="KW-0479">Metal-binding</keyword>
<evidence type="ECO:0000259" key="9">
    <source>
        <dbReference type="PROSITE" id="PS51464"/>
    </source>
</evidence>
<dbReference type="GO" id="GO:0019146">
    <property type="term" value="F:arabinose-5-phosphate isomerase activity"/>
    <property type="evidence" value="ECO:0007669"/>
    <property type="project" value="UniProtKB-ARBA"/>
</dbReference>
<dbReference type="Pfam" id="PF01380">
    <property type="entry name" value="SIS"/>
    <property type="match status" value="1"/>
</dbReference>
<feature type="site" description="Catalytically relevant" evidence="6">
    <location>
        <position position="153"/>
    </location>
</feature>
<dbReference type="KEGG" id="naf:GQ61_03905"/>
<keyword evidence="11" id="KW-1185">Reference proteome</keyword>
<gene>
    <name evidence="10" type="ORF">GQ61_03905</name>
</gene>
<organism evidence="10 11">
    <name type="scientific">Candidatus Nucleicultrix amoebiphila FS5</name>
    <dbReference type="NCBI Taxonomy" id="1414854"/>
    <lineage>
        <taxon>Bacteria</taxon>
        <taxon>Pseudomonadati</taxon>
        <taxon>Pseudomonadota</taxon>
        <taxon>Alphaproteobacteria</taxon>
        <taxon>Holosporales</taxon>
        <taxon>Candidatus Nucleicultricaceae</taxon>
        <taxon>Candidatus Nucleicultrix</taxon>
    </lineage>
</organism>
<evidence type="ECO:0000313" key="10">
    <source>
        <dbReference type="EMBL" id="ARN84599.1"/>
    </source>
</evidence>
<dbReference type="PANTHER" id="PTHR42745">
    <property type="match status" value="1"/>
</dbReference>
<dbReference type="STRING" id="1414854.GQ61_03905"/>
<dbReference type="NCBIfam" id="TIGR00393">
    <property type="entry name" value="kpsF"/>
    <property type="match status" value="1"/>
</dbReference>
<dbReference type="CDD" id="cd04604">
    <property type="entry name" value="CBS_pair_SIS_assoc"/>
    <property type="match status" value="1"/>
</dbReference>
<sequence length="330" mass="35275">MTVVAKSVKPLSDVLEAQRVISLEVAALEALKKTLNDSFTKAIEVLVATKGRVIVTGMGKSGHVARKIAATLSSTGTPALFVHPAEASHGDLGMISINDTVIALSNSGETSELSDVLGDTKRRSLPLIAITSNPQSALASAADVVLPLPKFEEACPLKLAPTTSTTLMMVLGDALATTLLSRKNFSSEDFSAFHPGGRLGQQLLQIKDIMHKENELPLAHPQTLMRDAMLVMTAKRFGCVGIVSEDTGRLLGMITDGDLRRHMSGNLLELKAQDVMTSNPKTIRQNALAQEALAIMNTKKITSLFVVENTQENKPIGILHIHDCLRAGIS</sequence>
<reference evidence="10 11" key="1">
    <citation type="submission" date="2014-06" db="EMBL/GenBank/DDBJ databases">
        <title>The genome of the endonuclear symbiont Nucleicultrix amoebiphila.</title>
        <authorList>
            <person name="Schulz F."/>
            <person name="Horn M."/>
        </authorList>
    </citation>
    <scope>NUCLEOTIDE SEQUENCE [LARGE SCALE GENOMIC DNA]</scope>
    <source>
        <strain evidence="10 11">FS5</strain>
    </source>
</reference>
<dbReference type="GO" id="GO:0046872">
    <property type="term" value="F:metal ion binding"/>
    <property type="evidence" value="ECO:0007669"/>
    <property type="project" value="UniProtKB-KW"/>
</dbReference>
<dbReference type="InterPro" id="IPR004800">
    <property type="entry name" value="KdsD/KpsF-type"/>
</dbReference>
<dbReference type="InterPro" id="IPR000644">
    <property type="entry name" value="CBS_dom"/>
</dbReference>
<dbReference type="InterPro" id="IPR046342">
    <property type="entry name" value="CBS_dom_sf"/>
</dbReference>
<feature type="site" description="Catalytically relevant" evidence="6">
    <location>
        <position position="194"/>
    </location>
</feature>
<protein>
    <submittedName>
        <fullName evidence="10">D-arabinose 5-phosphate</fullName>
    </submittedName>
</protein>
<evidence type="ECO:0000256" key="7">
    <source>
        <dbReference type="PROSITE-ProRule" id="PRU00703"/>
    </source>
</evidence>
<dbReference type="AlphaFoldDB" id="A0A1W6N485"/>
<evidence type="ECO:0000256" key="3">
    <source>
        <dbReference type="ARBA" id="ARBA00023122"/>
    </source>
</evidence>
<evidence type="ECO:0000259" key="8">
    <source>
        <dbReference type="PROSITE" id="PS51371"/>
    </source>
</evidence>
<dbReference type="GO" id="GO:1901135">
    <property type="term" value="P:carbohydrate derivative metabolic process"/>
    <property type="evidence" value="ECO:0007669"/>
    <property type="project" value="InterPro"/>
</dbReference>
<keyword evidence="3 7" id="KW-0129">CBS domain</keyword>
<dbReference type="OrthoDB" id="9762536at2"/>
<comment type="similarity">
    <text evidence="1 4">Belongs to the SIS family. GutQ/KpsF subfamily.</text>
</comment>
<evidence type="ECO:0000256" key="6">
    <source>
        <dbReference type="PIRSR" id="PIRSR004692-3"/>
    </source>
</evidence>